<keyword evidence="3" id="KW-1185">Reference proteome</keyword>
<comment type="caution">
    <text evidence="2">The sequence shown here is derived from an EMBL/GenBank/DDBJ whole genome shotgun (WGS) entry which is preliminary data.</text>
</comment>
<name>A0AAW1QVG9_9CHLO</name>
<dbReference type="Proteomes" id="UP001438707">
    <property type="component" value="Unassembled WGS sequence"/>
</dbReference>
<dbReference type="PANTHER" id="PTHR37213:SF1">
    <property type="entry name" value="SUBTILISIN-LIKE PROTEASE"/>
    <property type="match status" value="1"/>
</dbReference>
<evidence type="ECO:0000313" key="3">
    <source>
        <dbReference type="Proteomes" id="UP001438707"/>
    </source>
</evidence>
<protein>
    <submittedName>
        <fullName evidence="2">Uncharacterized protein</fullName>
    </submittedName>
</protein>
<evidence type="ECO:0000313" key="2">
    <source>
        <dbReference type="EMBL" id="KAK9825487.1"/>
    </source>
</evidence>
<proteinExistence type="predicted"/>
<accession>A0AAW1QVG9</accession>
<dbReference type="EMBL" id="JALJOS010000024">
    <property type="protein sequence ID" value="KAK9825487.1"/>
    <property type="molecule type" value="Genomic_DNA"/>
</dbReference>
<sequence>MSGPGPRTSSHAGGPFRGLTRFLGENLGFSGARNIAAWTVAGVVAYSLWVKPQKQAAEERKAAQVAARQHAVEKGLLETDRASPLPDPQLTGLQRGSKRQQ</sequence>
<organism evidence="2 3">
    <name type="scientific">Apatococcus lobatus</name>
    <dbReference type="NCBI Taxonomy" id="904363"/>
    <lineage>
        <taxon>Eukaryota</taxon>
        <taxon>Viridiplantae</taxon>
        <taxon>Chlorophyta</taxon>
        <taxon>core chlorophytes</taxon>
        <taxon>Trebouxiophyceae</taxon>
        <taxon>Chlorellales</taxon>
        <taxon>Chlorellaceae</taxon>
        <taxon>Apatococcus</taxon>
    </lineage>
</organism>
<reference evidence="2 3" key="1">
    <citation type="journal article" date="2024" name="Nat. Commun.">
        <title>Phylogenomics reveals the evolutionary origins of lichenization in chlorophyte algae.</title>
        <authorList>
            <person name="Puginier C."/>
            <person name="Libourel C."/>
            <person name="Otte J."/>
            <person name="Skaloud P."/>
            <person name="Haon M."/>
            <person name="Grisel S."/>
            <person name="Petersen M."/>
            <person name="Berrin J.G."/>
            <person name="Delaux P.M."/>
            <person name="Dal Grande F."/>
            <person name="Keller J."/>
        </authorList>
    </citation>
    <scope>NUCLEOTIDE SEQUENCE [LARGE SCALE GENOMIC DNA]</scope>
    <source>
        <strain evidence="2 3">SAG 2145</strain>
    </source>
</reference>
<gene>
    <name evidence="2" type="ORF">WJX74_000996</name>
</gene>
<dbReference type="PANTHER" id="PTHR37213">
    <property type="entry name" value="SUBTILISIN-LIKE PROTEASE"/>
    <property type="match status" value="1"/>
</dbReference>
<feature type="region of interest" description="Disordered" evidence="1">
    <location>
        <begin position="74"/>
        <end position="101"/>
    </location>
</feature>
<evidence type="ECO:0000256" key="1">
    <source>
        <dbReference type="SAM" id="MobiDB-lite"/>
    </source>
</evidence>
<dbReference type="AlphaFoldDB" id="A0AAW1QVG9"/>